<evidence type="ECO:0000313" key="2">
    <source>
        <dbReference type="EMBL" id="PJA20451.1"/>
    </source>
</evidence>
<protein>
    <recommendedName>
        <fullName evidence="4">Type II secretion system protein GspI C-terminal domain-containing protein</fullName>
    </recommendedName>
</protein>
<sequence>MFIINKKKSAFGLIETIIASGILIVVVGALALVSSVVLKSSRQTSEDLMANYLIYEVFESARQIRGTNYIDENSDTSWDNGLTIGDVKLNFADPLIPSFGVSTEEKINDVRGIDYTRKINLKKISTDKIKITVTITWGDSKERKSAIILTNYEQGF</sequence>
<proteinExistence type="predicted"/>
<evidence type="ECO:0000313" key="3">
    <source>
        <dbReference type="Proteomes" id="UP000230137"/>
    </source>
</evidence>
<evidence type="ECO:0000256" key="1">
    <source>
        <dbReference type="SAM" id="Phobius"/>
    </source>
</evidence>
<reference evidence="3" key="1">
    <citation type="submission" date="2017-09" db="EMBL/GenBank/DDBJ databases">
        <title>Depth-based differentiation of microbial function through sediment-hosted aquifers and enrichment of novel symbionts in the deep terrestrial subsurface.</title>
        <authorList>
            <person name="Probst A.J."/>
            <person name="Ladd B."/>
            <person name="Jarett J.K."/>
            <person name="Geller-Mcgrath D.E."/>
            <person name="Sieber C.M.K."/>
            <person name="Emerson J.B."/>
            <person name="Anantharaman K."/>
            <person name="Thomas B.C."/>
            <person name="Malmstrom R."/>
            <person name="Stieglmeier M."/>
            <person name="Klingl A."/>
            <person name="Woyke T."/>
            <person name="Ryan C.M."/>
            <person name="Banfield J.F."/>
        </authorList>
    </citation>
    <scope>NUCLEOTIDE SEQUENCE [LARGE SCALE GENOMIC DNA]</scope>
</reference>
<accession>A0A2M7W458</accession>
<evidence type="ECO:0008006" key="4">
    <source>
        <dbReference type="Google" id="ProtNLM"/>
    </source>
</evidence>
<keyword evidence="1" id="KW-0812">Transmembrane</keyword>
<organism evidence="2 3">
    <name type="scientific">Candidatus Berkelbacteria bacterium CG_4_10_14_0_2_um_filter_35_9_33_12</name>
    <dbReference type="NCBI Taxonomy" id="1974499"/>
    <lineage>
        <taxon>Bacteria</taxon>
        <taxon>Candidatus Berkelbacteria</taxon>
    </lineage>
</organism>
<name>A0A2M7W458_9BACT</name>
<keyword evidence="1" id="KW-1133">Transmembrane helix</keyword>
<keyword evidence="1" id="KW-0472">Membrane</keyword>
<dbReference type="AlphaFoldDB" id="A0A2M7W458"/>
<gene>
    <name evidence="2" type="ORF">COX60_01510</name>
</gene>
<comment type="caution">
    <text evidence="2">The sequence shown here is derived from an EMBL/GenBank/DDBJ whole genome shotgun (WGS) entry which is preliminary data.</text>
</comment>
<dbReference type="Proteomes" id="UP000230137">
    <property type="component" value="Unassembled WGS sequence"/>
</dbReference>
<dbReference type="EMBL" id="PFQF01000027">
    <property type="protein sequence ID" value="PJA20451.1"/>
    <property type="molecule type" value="Genomic_DNA"/>
</dbReference>
<feature type="transmembrane region" description="Helical" evidence="1">
    <location>
        <begin position="12"/>
        <end position="38"/>
    </location>
</feature>